<dbReference type="PANTHER" id="PTHR11593">
    <property type="entry name" value="60S RIBOSOMAL PROTEIN L17"/>
    <property type="match status" value="1"/>
</dbReference>
<dbReference type="PANTHER" id="PTHR11593:SF10">
    <property type="entry name" value="60S RIBOSOMAL PROTEIN L17"/>
    <property type="match status" value="1"/>
</dbReference>
<dbReference type="Pfam" id="PF00237">
    <property type="entry name" value="Ribosomal_L22"/>
    <property type="match status" value="1"/>
</dbReference>
<dbReference type="SUPFAM" id="SSF54843">
    <property type="entry name" value="Ribosomal protein L22"/>
    <property type="match status" value="1"/>
</dbReference>
<sequence>MVRYSLDPENPTKSCKSRGSNLRVHFKNTRETAQAIKGMHIRKATKYLKDVTLQKQ</sequence>
<evidence type="ECO:0000256" key="5">
    <source>
        <dbReference type="ARBA" id="ARBA00035325"/>
    </source>
</evidence>
<keyword evidence="3 6" id="KW-0687">Ribonucleoprotein</keyword>
<evidence type="ECO:0000256" key="3">
    <source>
        <dbReference type="ARBA" id="ARBA00023274"/>
    </source>
</evidence>
<dbReference type="Proteomes" id="UP000236370">
    <property type="component" value="Unassembled WGS sequence"/>
</dbReference>
<dbReference type="EMBL" id="NBAG03000231">
    <property type="protein sequence ID" value="PNI70116.1"/>
    <property type="molecule type" value="Genomic_DNA"/>
</dbReference>
<dbReference type="InterPro" id="IPR036394">
    <property type="entry name" value="Ribosomal_uL22_sf"/>
</dbReference>
<comment type="caution">
    <text evidence="7">The sequence shown here is derived from an EMBL/GenBank/DDBJ whole genome shotgun (WGS) entry which is preliminary data.</text>
</comment>
<organism evidence="7 8">
    <name type="scientific">Pan troglodytes</name>
    <name type="common">Chimpanzee</name>
    <dbReference type="NCBI Taxonomy" id="9598"/>
    <lineage>
        <taxon>Eukaryota</taxon>
        <taxon>Metazoa</taxon>
        <taxon>Chordata</taxon>
        <taxon>Craniata</taxon>
        <taxon>Vertebrata</taxon>
        <taxon>Euteleostomi</taxon>
        <taxon>Mammalia</taxon>
        <taxon>Eutheria</taxon>
        <taxon>Euarchontoglires</taxon>
        <taxon>Primates</taxon>
        <taxon>Haplorrhini</taxon>
        <taxon>Catarrhini</taxon>
        <taxon>Hominidae</taxon>
        <taxon>Pan</taxon>
    </lineage>
</organism>
<evidence type="ECO:0000313" key="8">
    <source>
        <dbReference type="Proteomes" id="UP000236370"/>
    </source>
</evidence>
<evidence type="ECO:0000256" key="1">
    <source>
        <dbReference type="ARBA" id="ARBA00009451"/>
    </source>
</evidence>
<feature type="non-terminal residue" evidence="7">
    <location>
        <position position="56"/>
    </location>
</feature>
<dbReference type="AlphaFoldDB" id="A0A2J8NED0"/>
<evidence type="ECO:0000256" key="6">
    <source>
        <dbReference type="RuleBase" id="RU004005"/>
    </source>
</evidence>
<dbReference type="GO" id="GO:0003735">
    <property type="term" value="F:structural constituent of ribosome"/>
    <property type="evidence" value="ECO:0007669"/>
    <property type="project" value="InterPro"/>
</dbReference>
<dbReference type="SMR" id="A0A2J8NED0"/>
<dbReference type="InterPro" id="IPR005721">
    <property type="entry name" value="Ribosomal_uL22_euk/arc"/>
</dbReference>
<accession>A0A2J8NED0</accession>
<evidence type="ECO:0000256" key="2">
    <source>
        <dbReference type="ARBA" id="ARBA00022980"/>
    </source>
</evidence>
<keyword evidence="2 6" id="KW-0689">Ribosomal protein</keyword>
<evidence type="ECO:0000313" key="7">
    <source>
        <dbReference type="EMBL" id="PNI70116.1"/>
    </source>
</evidence>
<gene>
    <name evidence="7" type="ORF">CK820_G0011503</name>
</gene>
<reference evidence="7 8" key="1">
    <citation type="submission" date="2017-12" db="EMBL/GenBank/DDBJ databases">
        <title>High-resolution comparative analysis of great ape genomes.</title>
        <authorList>
            <person name="Pollen A."/>
            <person name="Hastie A."/>
            <person name="Hormozdiari F."/>
            <person name="Dougherty M."/>
            <person name="Liu R."/>
            <person name="Chaisson M."/>
            <person name="Hoppe E."/>
            <person name="Hill C."/>
            <person name="Pang A."/>
            <person name="Hillier L."/>
            <person name="Baker C."/>
            <person name="Armstrong J."/>
            <person name="Shendure J."/>
            <person name="Paten B."/>
            <person name="Wilson R."/>
            <person name="Chao H."/>
            <person name="Schneider V."/>
            <person name="Ventura M."/>
            <person name="Kronenberg Z."/>
            <person name="Murali S."/>
            <person name="Gordon D."/>
            <person name="Cantsilieris S."/>
            <person name="Munson K."/>
            <person name="Nelson B."/>
            <person name="Raja A."/>
            <person name="Underwood J."/>
            <person name="Diekhans M."/>
            <person name="Fiddes I."/>
            <person name="Haussler D."/>
            <person name="Eichler E."/>
        </authorList>
    </citation>
    <scope>NUCLEOTIDE SEQUENCE [LARGE SCALE GENOMIC DNA]</scope>
    <source>
        <strain evidence="7">Yerkes chimp pedigree #C0471</strain>
    </source>
</reference>
<protein>
    <recommendedName>
        <fullName evidence="4">Large ribosomal subunit protein uL22</fullName>
    </recommendedName>
    <alternativeName>
        <fullName evidence="5">60S ribosomal protein L17</fullName>
    </alternativeName>
</protein>
<dbReference type="GO" id="GO:0015934">
    <property type="term" value="C:large ribosomal subunit"/>
    <property type="evidence" value="ECO:0007669"/>
    <property type="project" value="InterPro"/>
</dbReference>
<dbReference type="InterPro" id="IPR001063">
    <property type="entry name" value="Ribosomal_uL22"/>
</dbReference>
<dbReference type="Gene3D" id="3.90.470.10">
    <property type="entry name" value="Ribosomal protein L22/L17"/>
    <property type="match status" value="1"/>
</dbReference>
<dbReference type="GO" id="GO:0006412">
    <property type="term" value="P:translation"/>
    <property type="evidence" value="ECO:0007669"/>
    <property type="project" value="InterPro"/>
</dbReference>
<proteinExistence type="inferred from homology"/>
<evidence type="ECO:0000256" key="4">
    <source>
        <dbReference type="ARBA" id="ARBA00035207"/>
    </source>
</evidence>
<comment type="similarity">
    <text evidence="1 6">Belongs to the universal ribosomal protein uL22 family.</text>
</comment>
<name>A0A2J8NED0_PANTR</name>